<evidence type="ECO:0000313" key="2">
    <source>
        <dbReference type="Proteomes" id="UP000644610"/>
    </source>
</evidence>
<name>A0A8J3UU56_9ACTN</name>
<accession>A0A8J3UU56</accession>
<dbReference type="Proteomes" id="UP000644610">
    <property type="component" value="Unassembled WGS sequence"/>
</dbReference>
<proteinExistence type="predicted"/>
<gene>
    <name evidence="1" type="ORF">Psi02_59550</name>
</gene>
<reference evidence="1" key="1">
    <citation type="submission" date="2021-01" db="EMBL/GenBank/DDBJ databases">
        <title>Whole genome shotgun sequence of Planotetraspora silvatica NBRC 100141.</title>
        <authorList>
            <person name="Komaki H."/>
            <person name="Tamura T."/>
        </authorList>
    </citation>
    <scope>NUCLEOTIDE SEQUENCE</scope>
    <source>
        <strain evidence="1">NBRC 100141</strain>
    </source>
</reference>
<dbReference type="AlphaFoldDB" id="A0A8J3UU56"/>
<dbReference type="EMBL" id="BOOQ01000042">
    <property type="protein sequence ID" value="GII49531.1"/>
    <property type="molecule type" value="Genomic_DNA"/>
</dbReference>
<comment type="caution">
    <text evidence="1">The sequence shown here is derived from an EMBL/GenBank/DDBJ whole genome shotgun (WGS) entry which is preliminary data.</text>
</comment>
<keyword evidence="2" id="KW-1185">Reference proteome</keyword>
<protein>
    <submittedName>
        <fullName evidence="1">Uncharacterized protein</fullName>
    </submittedName>
</protein>
<sequence length="111" mass="12104">MTEWKESTDVSSTGTGGLRAAIDSTNHNFVLFWEAEFPNNVARVSRPVWDVALARIKLVGGGSYALPHLYDVLAVNLGDHQNVMTTLANYEAWKQAVRAGGFDELPVGEAL</sequence>
<organism evidence="1 2">
    <name type="scientific">Planotetraspora silvatica</name>
    <dbReference type="NCBI Taxonomy" id="234614"/>
    <lineage>
        <taxon>Bacteria</taxon>
        <taxon>Bacillati</taxon>
        <taxon>Actinomycetota</taxon>
        <taxon>Actinomycetes</taxon>
        <taxon>Streptosporangiales</taxon>
        <taxon>Streptosporangiaceae</taxon>
        <taxon>Planotetraspora</taxon>
    </lineage>
</organism>
<dbReference type="RefSeq" id="WP_203979093.1">
    <property type="nucleotide sequence ID" value="NZ_BOOQ01000042.1"/>
</dbReference>
<evidence type="ECO:0000313" key="1">
    <source>
        <dbReference type="EMBL" id="GII49531.1"/>
    </source>
</evidence>